<sequence>MVASFNRQRKWLDRLARWVVPTNLRSLLQTQGALDSAVAFAFTVFFFCELARPGTFTSKDTLAHMSRHELRQYLAFYLWYALMYLAQFTVSLLLYMDVRNVKYNVEGRRRTIFVFLVFSPVLLVNLFLSAGNVLYFPWAPLGLFYVLHTMFVATYWLYAFRYYHWLGDGELVLFETPLVGMGVGPSTSTSLAGPSRRVAADGLAPRTGARPRRPRPWRLTA</sequence>
<evidence type="ECO:0000256" key="1">
    <source>
        <dbReference type="SAM" id="MobiDB-lite"/>
    </source>
</evidence>
<feature type="transmembrane region" description="Helical" evidence="2">
    <location>
        <begin position="74"/>
        <end position="98"/>
    </location>
</feature>
<dbReference type="RefSeq" id="XP_034241810.1">
    <property type="nucleotide sequence ID" value="XM_034385919.1"/>
</dbReference>
<protein>
    <submittedName>
        <fullName evidence="4">Uncharacterized protein LOC117645645 isoform X1</fullName>
    </submittedName>
</protein>
<dbReference type="KEGG" id="tpal:117645645"/>
<dbReference type="AlphaFoldDB" id="A0A6P8YWC3"/>
<dbReference type="Proteomes" id="UP000515158">
    <property type="component" value="Unplaced"/>
</dbReference>
<name>A0A6P8YWC3_THRPL</name>
<feature type="region of interest" description="Disordered" evidence="1">
    <location>
        <begin position="202"/>
        <end position="221"/>
    </location>
</feature>
<feature type="transmembrane region" description="Helical" evidence="2">
    <location>
        <begin position="33"/>
        <end position="54"/>
    </location>
</feature>
<keyword evidence="2" id="KW-0812">Transmembrane</keyword>
<dbReference type="GeneID" id="117645645"/>
<proteinExistence type="predicted"/>
<dbReference type="OrthoDB" id="8191520at2759"/>
<accession>A0A6P8YWC3</accession>
<keyword evidence="2" id="KW-1133">Transmembrane helix</keyword>
<gene>
    <name evidence="4" type="primary">LOC117645645</name>
</gene>
<feature type="transmembrane region" description="Helical" evidence="2">
    <location>
        <begin position="110"/>
        <end position="128"/>
    </location>
</feature>
<dbReference type="InParanoid" id="A0A6P8YWC3"/>
<feature type="transmembrane region" description="Helical" evidence="2">
    <location>
        <begin position="134"/>
        <end position="158"/>
    </location>
</feature>
<keyword evidence="3" id="KW-1185">Reference proteome</keyword>
<reference evidence="4" key="1">
    <citation type="submission" date="2025-08" db="UniProtKB">
        <authorList>
            <consortium name="RefSeq"/>
        </authorList>
    </citation>
    <scope>IDENTIFICATION</scope>
    <source>
        <tissue evidence="4">Total insect</tissue>
    </source>
</reference>
<organism evidence="4">
    <name type="scientific">Thrips palmi</name>
    <name type="common">Melon thrips</name>
    <dbReference type="NCBI Taxonomy" id="161013"/>
    <lineage>
        <taxon>Eukaryota</taxon>
        <taxon>Metazoa</taxon>
        <taxon>Ecdysozoa</taxon>
        <taxon>Arthropoda</taxon>
        <taxon>Hexapoda</taxon>
        <taxon>Insecta</taxon>
        <taxon>Pterygota</taxon>
        <taxon>Neoptera</taxon>
        <taxon>Paraneoptera</taxon>
        <taxon>Thysanoptera</taxon>
        <taxon>Terebrantia</taxon>
        <taxon>Thripoidea</taxon>
        <taxon>Thripidae</taxon>
        <taxon>Thrips</taxon>
    </lineage>
</organism>
<evidence type="ECO:0000313" key="3">
    <source>
        <dbReference type="Proteomes" id="UP000515158"/>
    </source>
</evidence>
<evidence type="ECO:0000313" key="4">
    <source>
        <dbReference type="RefSeq" id="XP_034241810.1"/>
    </source>
</evidence>
<evidence type="ECO:0000256" key="2">
    <source>
        <dbReference type="SAM" id="Phobius"/>
    </source>
</evidence>
<feature type="compositionally biased region" description="Basic residues" evidence="1">
    <location>
        <begin position="209"/>
        <end position="221"/>
    </location>
</feature>
<keyword evidence="2" id="KW-0472">Membrane</keyword>